<dbReference type="PANTHER" id="PTHR31385:SF1">
    <property type="entry name" value="PUTATIVE (DUF220)-RELATED"/>
    <property type="match status" value="1"/>
</dbReference>
<dbReference type="AlphaFoldDB" id="A0A9D4TN18"/>
<gene>
    <name evidence="1" type="ORF">D9Q98_010182</name>
</gene>
<dbReference type="EMBL" id="SIDB01000008">
    <property type="protein sequence ID" value="KAI3429871.1"/>
    <property type="molecule type" value="Genomic_DNA"/>
</dbReference>
<dbReference type="SUPFAM" id="SSF55961">
    <property type="entry name" value="Bet v1-like"/>
    <property type="match status" value="1"/>
</dbReference>
<organism evidence="1 2">
    <name type="scientific">Chlorella vulgaris</name>
    <name type="common">Green alga</name>
    <dbReference type="NCBI Taxonomy" id="3077"/>
    <lineage>
        <taxon>Eukaryota</taxon>
        <taxon>Viridiplantae</taxon>
        <taxon>Chlorophyta</taxon>
        <taxon>core chlorophytes</taxon>
        <taxon>Trebouxiophyceae</taxon>
        <taxon>Chlorellales</taxon>
        <taxon>Chlorellaceae</taxon>
        <taxon>Chlorella clade</taxon>
        <taxon>Chlorella</taxon>
    </lineage>
</organism>
<dbReference type="Proteomes" id="UP001055712">
    <property type="component" value="Unassembled WGS sequence"/>
</dbReference>
<evidence type="ECO:0000313" key="2">
    <source>
        <dbReference type="Proteomes" id="UP001055712"/>
    </source>
</evidence>
<comment type="caution">
    <text evidence="1">The sequence shown here is derived from an EMBL/GenBank/DDBJ whole genome shotgun (WGS) entry which is preliminary data.</text>
</comment>
<accession>A0A9D4TN18</accession>
<protein>
    <submittedName>
        <fullName evidence="1">Uncharacterized protein</fullName>
    </submittedName>
</protein>
<evidence type="ECO:0000313" key="1">
    <source>
        <dbReference type="EMBL" id="KAI3429871.1"/>
    </source>
</evidence>
<reference evidence="1" key="1">
    <citation type="journal article" date="2019" name="Plant J.">
        <title>Chlorella vulgaris genome assembly and annotation reveals the molecular basis for metabolic acclimation to high light conditions.</title>
        <authorList>
            <person name="Cecchin M."/>
            <person name="Marcolungo L."/>
            <person name="Rossato M."/>
            <person name="Girolomoni L."/>
            <person name="Cosentino E."/>
            <person name="Cuine S."/>
            <person name="Li-Beisson Y."/>
            <person name="Delledonne M."/>
            <person name="Ballottari M."/>
        </authorList>
    </citation>
    <scope>NUCLEOTIDE SEQUENCE</scope>
    <source>
        <strain evidence="1">211/11P</strain>
    </source>
</reference>
<sequence>MQLNVTLNFPKRPGFICLEGEARIGISAHLLFQLISHADNSAILSNLNHVRSLRAIASGNNCQVQEVEHETIVSILGFKGRVTTPLRVEHDYSTRTMTYRLAGSNCWHLTALEGCWRVLPDGPSCSVLQVEQALQPRGVPPILSAAIRSITAGQVRGTFRDLHAEAQRIIAGNPTLDLAPCSLDQPLPDEAAAIGAASLALAAAHIPASARQSSGELPGTPAGSEAGNRLSCATGVSCSGGGGVIDAANAGRPTAAAIAADSAADPASFPLSTARLLSSESAGLELPAAWLLESMCSGSVPETPADCRTDPSGVRAAPLKCMTGDGGMLDAALADQKRTSAMLQQQEALAKEVANRAVVLSGSGHVLHSAMPYSCSSLKPAAQQPDQTYQPLKQQRQATVAEHSSTVYSFVTPVVAAAHSLLSAMLPLPSGPAWGGVAFGRAARASIHAAGAVADVAASWQQGELAEEVEVEEEDGGWTKLGMPVPGCW</sequence>
<reference evidence="1" key="2">
    <citation type="submission" date="2020-11" db="EMBL/GenBank/DDBJ databases">
        <authorList>
            <person name="Cecchin M."/>
            <person name="Marcolungo L."/>
            <person name="Rossato M."/>
            <person name="Girolomoni L."/>
            <person name="Cosentino E."/>
            <person name="Cuine S."/>
            <person name="Li-Beisson Y."/>
            <person name="Delledonne M."/>
            <person name="Ballottari M."/>
        </authorList>
    </citation>
    <scope>NUCLEOTIDE SEQUENCE</scope>
    <source>
        <strain evidence="1">211/11P</strain>
        <tissue evidence="1">Whole cell</tissue>
    </source>
</reference>
<proteinExistence type="predicted"/>
<name>A0A9D4TN18_CHLVU</name>
<dbReference type="PANTHER" id="PTHR31385">
    <property type="entry name" value="PUTATIVE (DUF220)-RELATED"/>
    <property type="match status" value="1"/>
</dbReference>
<keyword evidence="2" id="KW-1185">Reference proteome</keyword>